<comment type="caution">
    <text evidence="2">The sequence shown here is derived from an EMBL/GenBank/DDBJ whole genome shotgun (WGS) entry which is preliminary data.</text>
</comment>
<sequence>MSSFLHLYKRSGEYSHPVTPVTVLYVLLGGVLAGMTAVTGLCDPDTWWVIADGNRILAGDFSPTNAYSHAFGSHQWNQIEWLSSVVIAIFAKLVGLDNLTLLQVIISLAIAAVVADMTRRESGEMSPLVFFSLFVCMLVSLRIRLTARAELFSLLFSAVLLNLWLRRVPKFTLLSGLLGVLWGNMHPGVIYGLGMICIFAVSSFLAGDKSASKRGGFGALAFFAGSLCNPFGFLNYWHVIDTLLFVQTQKLKIAEMNAPVLWQHPTFIISMILAALCVIPALVRRHFLFLLLFLLFFPLAFKVKRFVPYPVMLLLPFTHSYVKEAIAYLAKKWDWRPTTYAIPAALLIFCVWAAVAELKIWWPVQPFEWKVNYRFLPSGAADFIDRYNPPGNVFNDFNHGGYLAWRFYPQRRIFIDGRVPAYTTEVMDEYIQASVGPPGALNALLNKYSMDVAIVDRADRIYDHGAFERKFHMLGWELVYIEGAAFVYVRPGSAAAKAVTAPRFRALKPLASPEELHVTAQASPAVLIGELSRIDPQRLLTRYDFQAYGSAAYSAHRPDLAYSFLAAGMQRFPADIDLMYGCAVTLKDLGRYREARNLLSVVIKDARNPDKADNARRMLQQIPSERNGHL</sequence>
<name>A0ABS5SGP7_9BACT</name>
<feature type="transmembrane region" description="Helical" evidence="1">
    <location>
        <begin position="21"/>
        <end position="41"/>
    </location>
</feature>
<organism evidence="2 3">
    <name type="scientific">Geomobilimonas luticola</name>
    <dbReference type="NCBI Taxonomy" id="1114878"/>
    <lineage>
        <taxon>Bacteria</taxon>
        <taxon>Pseudomonadati</taxon>
        <taxon>Thermodesulfobacteriota</taxon>
        <taxon>Desulfuromonadia</taxon>
        <taxon>Geobacterales</taxon>
        <taxon>Geobacteraceae</taxon>
        <taxon>Geomobilimonas</taxon>
    </lineage>
</organism>
<keyword evidence="1" id="KW-0812">Transmembrane</keyword>
<feature type="transmembrane region" description="Helical" evidence="1">
    <location>
        <begin position="151"/>
        <end position="168"/>
    </location>
</feature>
<evidence type="ECO:0000313" key="2">
    <source>
        <dbReference type="EMBL" id="MBT0653761.1"/>
    </source>
</evidence>
<feature type="transmembrane region" description="Helical" evidence="1">
    <location>
        <begin position="286"/>
        <end position="303"/>
    </location>
</feature>
<feature type="transmembrane region" description="Helical" evidence="1">
    <location>
        <begin position="125"/>
        <end position="144"/>
    </location>
</feature>
<keyword evidence="3" id="KW-1185">Reference proteome</keyword>
<gene>
    <name evidence="2" type="ORF">KI810_11895</name>
</gene>
<evidence type="ECO:0000256" key="1">
    <source>
        <dbReference type="SAM" id="Phobius"/>
    </source>
</evidence>
<dbReference type="Gene3D" id="1.25.40.10">
    <property type="entry name" value="Tetratricopeptide repeat domain"/>
    <property type="match status" value="1"/>
</dbReference>
<feature type="transmembrane region" description="Helical" evidence="1">
    <location>
        <begin position="188"/>
        <end position="207"/>
    </location>
</feature>
<reference evidence="2 3" key="1">
    <citation type="submission" date="2021-05" db="EMBL/GenBank/DDBJ databases">
        <title>The draft genome of Geobacter luticola JCM 17780.</title>
        <authorList>
            <person name="Xu Z."/>
            <person name="Masuda Y."/>
            <person name="Itoh H."/>
            <person name="Senoo K."/>
        </authorList>
    </citation>
    <scope>NUCLEOTIDE SEQUENCE [LARGE SCALE GENOMIC DNA]</scope>
    <source>
        <strain evidence="2 3">JCM 17780</strain>
    </source>
</reference>
<dbReference type="Proteomes" id="UP000756860">
    <property type="component" value="Unassembled WGS sequence"/>
</dbReference>
<evidence type="ECO:0008006" key="4">
    <source>
        <dbReference type="Google" id="ProtNLM"/>
    </source>
</evidence>
<dbReference type="InterPro" id="IPR011990">
    <property type="entry name" value="TPR-like_helical_dom_sf"/>
</dbReference>
<keyword evidence="1" id="KW-0472">Membrane</keyword>
<evidence type="ECO:0000313" key="3">
    <source>
        <dbReference type="Proteomes" id="UP000756860"/>
    </source>
</evidence>
<accession>A0ABS5SGP7</accession>
<protein>
    <recommendedName>
        <fullName evidence="4">Tetratricopeptide repeat protein</fullName>
    </recommendedName>
</protein>
<feature type="transmembrane region" description="Helical" evidence="1">
    <location>
        <begin position="101"/>
        <end position="119"/>
    </location>
</feature>
<keyword evidence="1" id="KW-1133">Transmembrane helix</keyword>
<feature type="transmembrane region" description="Helical" evidence="1">
    <location>
        <begin position="342"/>
        <end position="362"/>
    </location>
</feature>
<dbReference type="Pfam" id="PF14559">
    <property type="entry name" value="TPR_19"/>
    <property type="match status" value="1"/>
</dbReference>
<proteinExistence type="predicted"/>
<dbReference type="EMBL" id="JAHCVK010000005">
    <property type="protein sequence ID" value="MBT0653761.1"/>
    <property type="molecule type" value="Genomic_DNA"/>
</dbReference>
<feature type="transmembrane region" description="Helical" evidence="1">
    <location>
        <begin position="219"/>
        <end position="240"/>
    </location>
</feature>
<feature type="transmembrane region" description="Helical" evidence="1">
    <location>
        <begin position="260"/>
        <end position="279"/>
    </location>
</feature>